<gene>
    <name evidence="1" type="ORF">ACFSQ6_02480</name>
</gene>
<dbReference type="RefSeq" id="WP_066753810.1">
    <property type="nucleotide sequence ID" value="NZ_JBHUMB010000005.1"/>
</dbReference>
<name>A0ABW5UA69_9SPHI</name>
<organism evidence="1 2">
    <name type="scientific">Sphingobacterium populi</name>
    <dbReference type="NCBI Taxonomy" id="1812824"/>
    <lineage>
        <taxon>Bacteria</taxon>
        <taxon>Pseudomonadati</taxon>
        <taxon>Bacteroidota</taxon>
        <taxon>Sphingobacteriia</taxon>
        <taxon>Sphingobacteriales</taxon>
        <taxon>Sphingobacteriaceae</taxon>
        <taxon>Sphingobacterium</taxon>
    </lineage>
</organism>
<proteinExistence type="predicted"/>
<dbReference type="EMBL" id="JBHUMB010000005">
    <property type="protein sequence ID" value="MFD2742253.1"/>
    <property type="molecule type" value="Genomic_DNA"/>
</dbReference>
<dbReference type="Proteomes" id="UP001597418">
    <property type="component" value="Unassembled WGS sequence"/>
</dbReference>
<accession>A0ABW5UA69</accession>
<protein>
    <submittedName>
        <fullName evidence="1">Uncharacterized protein</fullName>
    </submittedName>
</protein>
<comment type="caution">
    <text evidence="1">The sequence shown here is derived from an EMBL/GenBank/DDBJ whole genome shotgun (WGS) entry which is preliminary data.</text>
</comment>
<reference evidence="2" key="1">
    <citation type="journal article" date="2019" name="Int. J. Syst. Evol. Microbiol.">
        <title>The Global Catalogue of Microorganisms (GCM) 10K type strain sequencing project: providing services to taxonomists for standard genome sequencing and annotation.</title>
        <authorList>
            <consortium name="The Broad Institute Genomics Platform"/>
            <consortium name="The Broad Institute Genome Sequencing Center for Infectious Disease"/>
            <person name="Wu L."/>
            <person name="Ma J."/>
        </authorList>
    </citation>
    <scope>NUCLEOTIDE SEQUENCE [LARGE SCALE GENOMIC DNA]</scope>
    <source>
        <strain evidence="2">KCTC 42247</strain>
    </source>
</reference>
<sequence>MSYTRNFTHNIGGVPIEFDVTYNTENHFFKVQEAGLTEPYLLKFDMSSRVWSIESSQDTKISAEELALLVQKHFGRTV</sequence>
<evidence type="ECO:0000313" key="1">
    <source>
        <dbReference type="EMBL" id="MFD2742253.1"/>
    </source>
</evidence>
<evidence type="ECO:0000313" key="2">
    <source>
        <dbReference type="Proteomes" id="UP001597418"/>
    </source>
</evidence>
<keyword evidence="2" id="KW-1185">Reference proteome</keyword>